<evidence type="ECO:0000313" key="3">
    <source>
        <dbReference type="Proteomes" id="UP000584587"/>
    </source>
</evidence>
<keyword evidence="1" id="KW-0732">Signal</keyword>
<evidence type="ECO:0000256" key="1">
    <source>
        <dbReference type="SAM" id="SignalP"/>
    </source>
</evidence>
<sequence>MKININFKKILTTLGLISVFVPSSLSVVACGASKTLENVDSNTVIETINNIEDLKINISENEVTETIFNVLNNVDKGLSIAIAKHDIINFDKNLFKLDTENIYTDIERNNKVKEDQKIELTTYYFQFSYANKTNNAIVPVTITNREREVVTAINHVTYGIGVVLGTTVKKLQEAINFNFIKSSLNSNIQIIFNASLFHLNKIIIAGQEITDEDLNEFGLINAEISYNYGMIENQITTLKISKKLPEVTKEEFIKIAEERSKTDPIVFTIKTKQPGDYNYLPAVLQIMRTAIYTEFLNTYQLRVDITKLKMEDIHSDEMNPVRFSNSWFNQEKYFNAIGSTKYDGLSTGPINIIFDVVKR</sequence>
<organism evidence="2 3">
    <name type="scientific">Spiroplasma platyhelix PALS-1</name>
    <dbReference type="NCBI Taxonomy" id="1276218"/>
    <lineage>
        <taxon>Bacteria</taxon>
        <taxon>Bacillati</taxon>
        <taxon>Mycoplasmatota</taxon>
        <taxon>Mollicutes</taxon>
        <taxon>Entomoplasmatales</taxon>
        <taxon>Spiroplasmataceae</taxon>
        <taxon>Spiroplasma</taxon>
    </lineage>
</organism>
<evidence type="ECO:0000313" key="2">
    <source>
        <dbReference type="EMBL" id="NKE38209.1"/>
    </source>
</evidence>
<dbReference type="EMBL" id="JAAVVK010000001">
    <property type="protein sequence ID" value="NKE38209.1"/>
    <property type="molecule type" value="Genomic_DNA"/>
</dbReference>
<dbReference type="Proteomes" id="UP000584587">
    <property type="component" value="Unassembled WGS sequence"/>
</dbReference>
<dbReference type="PROSITE" id="PS51257">
    <property type="entry name" value="PROKAR_LIPOPROTEIN"/>
    <property type="match status" value="1"/>
</dbReference>
<accession>A0A846U126</accession>
<dbReference type="AlphaFoldDB" id="A0A846U126"/>
<reference evidence="2 3" key="1">
    <citation type="submission" date="2020-04" db="EMBL/GenBank/DDBJ databases">
        <title>Complete genome sequence of Spiroplasma platyhelix ATCC 51748, an insect isolate.</title>
        <authorList>
            <person name="Green E.A."/>
            <person name="Klassen J.L."/>
        </authorList>
    </citation>
    <scope>NUCLEOTIDE SEQUENCE [LARGE SCALE GENOMIC DNA]</scope>
    <source>
        <strain evidence="2 3">PALS-1</strain>
    </source>
</reference>
<feature type="signal peptide" evidence="1">
    <location>
        <begin position="1"/>
        <end position="29"/>
    </location>
</feature>
<evidence type="ECO:0008006" key="4">
    <source>
        <dbReference type="Google" id="ProtNLM"/>
    </source>
</evidence>
<gene>
    <name evidence="2" type="ORF">HER12_00345</name>
</gene>
<comment type="caution">
    <text evidence="2">The sequence shown here is derived from an EMBL/GenBank/DDBJ whole genome shotgun (WGS) entry which is preliminary data.</text>
</comment>
<protein>
    <recommendedName>
        <fullName evidence="4">Lipoprotein</fullName>
    </recommendedName>
</protein>
<feature type="chain" id="PRO_5032573007" description="Lipoprotein" evidence="1">
    <location>
        <begin position="30"/>
        <end position="359"/>
    </location>
</feature>
<dbReference type="RefSeq" id="WP_168104687.1">
    <property type="nucleotide sequence ID" value="NZ_CP051215.1"/>
</dbReference>
<keyword evidence="3" id="KW-1185">Reference proteome</keyword>
<name>A0A846U126_9MOLU</name>
<proteinExistence type="predicted"/>